<comment type="similarity">
    <text evidence="2 7">Belongs to the ExbD/TolR family.</text>
</comment>
<evidence type="ECO:0008006" key="11">
    <source>
        <dbReference type="Google" id="ProtNLM"/>
    </source>
</evidence>
<evidence type="ECO:0000256" key="8">
    <source>
        <dbReference type="SAM" id="Phobius"/>
    </source>
</evidence>
<sequence>MRWSPSCVSSSSLSRCLKVVPMRIRKPSRKAHPSGEAQITSLVDVALSLVIFFIVTLPALLESGIFVKAPGVTPVGSTEQVDEFKVAIYLKADGTYLLNEEPIEKEQMGPLIELLLQRSVDKMVVVRADGAVSHGDVVEILDLAKEKKALRLALLRGRPLEEEGS</sequence>
<keyword evidence="6 8" id="KW-0472">Membrane</keyword>
<evidence type="ECO:0000256" key="3">
    <source>
        <dbReference type="ARBA" id="ARBA00022475"/>
    </source>
</evidence>
<feature type="transmembrane region" description="Helical" evidence="8">
    <location>
        <begin position="39"/>
        <end position="61"/>
    </location>
</feature>
<gene>
    <name evidence="9" type="ORF">CEE36_03835</name>
</gene>
<evidence type="ECO:0000256" key="2">
    <source>
        <dbReference type="ARBA" id="ARBA00005811"/>
    </source>
</evidence>
<evidence type="ECO:0000256" key="7">
    <source>
        <dbReference type="RuleBase" id="RU003879"/>
    </source>
</evidence>
<dbReference type="PANTHER" id="PTHR30558">
    <property type="entry name" value="EXBD MEMBRANE COMPONENT OF PMF-DRIVEN MACROMOLECULE IMPORT SYSTEM"/>
    <property type="match status" value="1"/>
</dbReference>
<evidence type="ECO:0000256" key="5">
    <source>
        <dbReference type="ARBA" id="ARBA00022989"/>
    </source>
</evidence>
<keyword evidence="7" id="KW-0813">Transport</keyword>
<evidence type="ECO:0000313" key="9">
    <source>
        <dbReference type="EMBL" id="TKJ43476.1"/>
    </source>
</evidence>
<keyword evidence="5 8" id="KW-1133">Transmembrane helix</keyword>
<comment type="caution">
    <text evidence="9">The sequence shown here is derived from an EMBL/GenBank/DDBJ whole genome shotgun (WGS) entry which is preliminary data.</text>
</comment>
<evidence type="ECO:0000256" key="1">
    <source>
        <dbReference type="ARBA" id="ARBA00004162"/>
    </source>
</evidence>
<name>A0A532V8J6_UNCT6</name>
<dbReference type="GO" id="GO:0005886">
    <property type="term" value="C:plasma membrane"/>
    <property type="evidence" value="ECO:0007669"/>
    <property type="project" value="UniProtKB-SubCell"/>
</dbReference>
<dbReference type="EMBL" id="NJBO01000004">
    <property type="protein sequence ID" value="TKJ43476.1"/>
    <property type="molecule type" value="Genomic_DNA"/>
</dbReference>
<dbReference type="Gene3D" id="3.30.420.270">
    <property type="match status" value="1"/>
</dbReference>
<keyword evidence="7" id="KW-0653">Protein transport</keyword>
<comment type="subcellular location">
    <subcellularLocation>
        <location evidence="1">Cell membrane</location>
        <topology evidence="1">Single-pass membrane protein</topology>
    </subcellularLocation>
    <subcellularLocation>
        <location evidence="7">Cell membrane</location>
        <topology evidence="7">Single-pass type II membrane protein</topology>
    </subcellularLocation>
</comment>
<dbReference type="GO" id="GO:0022857">
    <property type="term" value="F:transmembrane transporter activity"/>
    <property type="evidence" value="ECO:0007669"/>
    <property type="project" value="InterPro"/>
</dbReference>
<dbReference type="InterPro" id="IPR003400">
    <property type="entry name" value="ExbD"/>
</dbReference>
<dbReference type="AlphaFoldDB" id="A0A532V8J6"/>
<evidence type="ECO:0000256" key="4">
    <source>
        <dbReference type="ARBA" id="ARBA00022692"/>
    </source>
</evidence>
<dbReference type="Pfam" id="PF02472">
    <property type="entry name" value="ExbD"/>
    <property type="match status" value="1"/>
</dbReference>
<reference evidence="9 10" key="1">
    <citation type="submission" date="2017-06" db="EMBL/GenBank/DDBJ databases">
        <title>Novel microbial phyla capable of carbon fixation and sulfur reduction in deep-sea sediments.</title>
        <authorList>
            <person name="Huang J."/>
            <person name="Baker B."/>
            <person name="Wang Y."/>
        </authorList>
    </citation>
    <scope>NUCLEOTIDE SEQUENCE [LARGE SCALE GENOMIC DNA]</scope>
    <source>
        <strain evidence="9">B3_TA06</strain>
    </source>
</reference>
<protein>
    <recommendedName>
        <fullName evidence="11">Biopolymer transporter ExbD</fullName>
    </recommendedName>
</protein>
<keyword evidence="4 7" id="KW-0812">Transmembrane</keyword>
<proteinExistence type="inferred from homology"/>
<dbReference type="Proteomes" id="UP000317778">
    <property type="component" value="Unassembled WGS sequence"/>
</dbReference>
<accession>A0A532V8J6</accession>
<dbReference type="GO" id="GO:0015031">
    <property type="term" value="P:protein transport"/>
    <property type="evidence" value="ECO:0007669"/>
    <property type="project" value="UniProtKB-KW"/>
</dbReference>
<evidence type="ECO:0000313" key="10">
    <source>
        <dbReference type="Proteomes" id="UP000317778"/>
    </source>
</evidence>
<evidence type="ECO:0000256" key="6">
    <source>
        <dbReference type="ARBA" id="ARBA00023136"/>
    </source>
</evidence>
<keyword evidence="3" id="KW-1003">Cell membrane</keyword>
<organism evidence="9 10">
    <name type="scientific">candidate division TA06 bacterium B3_TA06</name>
    <dbReference type="NCBI Taxonomy" id="2012487"/>
    <lineage>
        <taxon>Bacteria</taxon>
        <taxon>Bacteria division TA06</taxon>
    </lineage>
</organism>